<comment type="caution">
    <text evidence="2">The sequence shown here is derived from an EMBL/GenBank/DDBJ whole genome shotgun (WGS) entry which is preliminary data.</text>
</comment>
<dbReference type="EMBL" id="JAKLMC020000055">
    <property type="protein sequence ID" value="KAK5948013.1"/>
    <property type="molecule type" value="Genomic_DNA"/>
</dbReference>
<sequence>MFHFAAGAGATLGTTLLALHWFRQRNQRSRVLQSQQRPVTTTQQVTLPQTRTQPPSVPPAIPPPLLPPPPPPLAPHTADWFRPIPGVDYSATTFNPYRIRCHGYSDGPDYPFRIYVYDRSKDGGLVRWVNDRCREHTEWRVPEIERKLRELPTEEVDIDGLKLLIKSFINELDPPLSDFAEVGMQGVVETDKVKTKMICWIEARILLRGKIPYNTERLPSTPSPVLQPATPLTLKRPLVDVEEVNEDELRLMQASAIKVEEVKEDRPNLLKASPVVHDDTEEINDTIEVKIGEPARK</sequence>
<keyword evidence="3" id="KW-1185">Reference proteome</keyword>
<organism evidence="2 3">
    <name type="scientific">Knufia fluminis</name>
    <dbReference type="NCBI Taxonomy" id="191047"/>
    <lineage>
        <taxon>Eukaryota</taxon>
        <taxon>Fungi</taxon>
        <taxon>Dikarya</taxon>
        <taxon>Ascomycota</taxon>
        <taxon>Pezizomycotina</taxon>
        <taxon>Eurotiomycetes</taxon>
        <taxon>Chaetothyriomycetidae</taxon>
        <taxon>Chaetothyriales</taxon>
        <taxon>Trichomeriaceae</taxon>
        <taxon>Knufia</taxon>
    </lineage>
</organism>
<accession>A0AAN8EME1</accession>
<protein>
    <submittedName>
        <fullName evidence="2">Uncharacterized protein</fullName>
    </submittedName>
</protein>
<name>A0AAN8EME1_9EURO</name>
<reference evidence="2 3" key="1">
    <citation type="submission" date="2022-12" db="EMBL/GenBank/DDBJ databases">
        <title>Genomic features and morphological characterization of a novel Knufia sp. strain isolated from spacecraft assembly facility.</title>
        <authorList>
            <person name="Teixeira M."/>
            <person name="Chander A.M."/>
            <person name="Stajich J.E."/>
            <person name="Venkateswaran K."/>
        </authorList>
    </citation>
    <scope>NUCLEOTIDE SEQUENCE [LARGE SCALE GENOMIC DNA]</scope>
    <source>
        <strain evidence="2 3">FJI-L2-BK-P2</strain>
    </source>
</reference>
<evidence type="ECO:0000313" key="2">
    <source>
        <dbReference type="EMBL" id="KAK5948013.1"/>
    </source>
</evidence>
<feature type="compositionally biased region" description="Low complexity" evidence="1">
    <location>
        <begin position="35"/>
        <end position="54"/>
    </location>
</feature>
<dbReference type="Proteomes" id="UP001316803">
    <property type="component" value="Unassembled WGS sequence"/>
</dbReference>
<evidence type="ECO:0000313" key="3">
    <source>
        <dbReference type="Proteomes" id="UP001316803"/>
    </source>
</evidence>
<evidence type="ECO:0000256" key="1">
    <source>
        <dbReference type="SAM" id="MobiDB-lite"/>
    </source>
</evidence>
<gene>
    <name evidence="2" type="ORF">OHC33_010941</name>
</gene>
<feature type="compositionally biased region" description="Pro residues" evidence="1">
    <location>
        <begin position="55"/>
        <end position="74"/>
    </location>
</feature>
<proteinExistence type="predicted"/>
<feature type="region of interest" description="Disordered" evidence="1">
    <location>
        <begin position="30"/>
        <end position="74"/>
    </location>
</feature>
<dbReference type="AlphaFoldDB" id="A0AAN8EME1"/>